<evidence type="ECO:0000256" key="9">
    <source>
        <dbReference type="ARBA" id="ARBA00023157"/>
    </source>
</evidence>
<dbReference type="GO" id="GO:0051427">
    <property type="term" value="F:hormone receptor binding"/>
    <property type="evidence" value="ECO:0007669"/>
    <property type="project" value="TreeGrafter"/>
</dbReference>
<evidence type="ECO:0000256" key="8">
    <source>
        <dbReference type="ARBA" id="ARBA00022924"/>
    </source>
</evidence>
<evidence type="ECO:0000256" key="10">
    <source>
        <dbReference type="RuleBase" id="RU003686"/>
    </source>
</evidence>
<dbReference type="SMART" id="SM00183">
    <property type="entry name" value="NAT_PEP"/>
    <property type="match status" value="1"/>
</dbReference>
<dbReference type="GO" id="GO:0005737">
    <property type="term" value="C:cytoplasm"/>
    <property type="evidence" value="ECO:0007669"/>
    <property type="project" value="TreeGrafter"/>
</dbReference>
<proteinExistence type="inferred from homology"/>
<dbReference type="InterPro" id="IPR050787">
    <property type="entry name" value="Natriuretic_peptide"/>
</dbReference>
<evidence type="ECO:0000256" key="7">
    <source>
        <dbReference type="ARBA" id="ARBA00022858"/>
    </source>
</evidence>
<evidence type="ECO:0000256" key="3">
    <source>
        <dbReference type="ARBA" id="ARBA00020078"/>
    </source>
</evidence>
<dbReference type="InterPro" id="IPR002407">
    <property type="entry name" value="Natriuretic_peptide_atrial"/>
</dbReference>
<dbReference type="Ensembl" id="ENSVKKT00000001272.1">
    <property type="protein sequence ID" value="ENSVKKP00000001225.1"/>
    <property type="gene ID" value="ENSVKKG00000001011.1"/>
</dbReference>
<dbReference type="PROSITE" id="PS00263">
    <property type="entry name" value="NATRIURETIC_PEPTIDE"/>
    <property type="match status" value="1"/>
</dbReference>
<evidence type="ECO:0000313" key="14">
    <source>
        <dbReference type="Proteomes" id="UP000694545"/>
    </source>
</evidence>
<dbReference type="GeneID" id="123031064"/>
<evidence type="ECO:0000256" key="4">
    <source>
        <dbReference type="ARBA" id="ARBA00022525"/>
    </source>
</evidence>
<keyword evidence="4" id="KW-0964">Secreted</keyword>
<dbReference type="GO" id="GO:0005179">
    <property type="term" value="F:hormone activity"/>
    <property type="evidence" value="ECO:0007669"/>
    <property type="project" value="UniProtKB-KW"/>
</dbReference>
<dbReference type="GO" id="GO:0006182">
    <property type="term" value="P:cGMP biosynthetic process"/>
    <property type="evidence" value="ECO:0007669"/>
    <property type="project" value="TreeGrafter"/>
</dbReference>
<dbReference type="InterPro" id="IPR030480">
    <property type="entry name" value="Natr_peptide_CS"/>
</dbReference>
<dbReference type="GO" id="GO:0007168">
    <property type="term" value="P:receptor guanylyl cyclase signaling pathway"/>
    <property type="evidence" value="ECO:0007669"/>
    <property type="project" value="TreeGrafter"/>
</dbReference>
<evidence type="ECO:0000256" key="12">
    <source>
        <dbReference type="SAM" id="SignalP"/>
    </source>
</evidence>
<organism evidence="13 14">
    <name type="scientific">Varanus komodoensis</name>
    <name type="common">Komodo dragon</name>
    <dbReference type="NCBI Taxonomy" id="61221"/>
    <lineage>
        <taxon>Eukaryota</taxon>
        <taxon>Metazoa</taxon>
        <taxon>Chordata</taxon>
        <taxon>Craniata</taxon>
        <taxon>Vertebrata</taxon>
        <taxon>Euteleostomi</taxon>
        <taxon>Lepidosauria</taxon>
        <taxon>Squamata</taxon>
        <taxon>Bifurcata</taxon>
        <taxon>Unidentata</taxon>
        <taxon>Episquamata</taxon>
        <taxon>Toxicofera</taxon>
        <taxon>Anguimorpha</taxon>
        <taxon>Paleoanguimorpha</taxon>
        <taxon>Varanoidea</taxon>
        <taxon>Varanidae</taxon>
        <taxon>Varanus</taxon>
    </lineage>
</organism>
<keyword evidence="9" id="KW-1015">Disulfide bond</keyword>
<feature type="region of interest" description="Disordered" evidence="11">
    <location>
        <begin position="46"/>
        <end position="91"/>
    </location>
</feature>
<dbReference type="GO" id="GO:0019934">
    <property type="term" value="P:cGMP-mediated signaling"/>
    <property type="evidence" value="ECO:0007669"/>
    <property type="project" value="TreeGrafter"/>
</dbReference>
<dbReference type="AlphaFoldDB" id="A0A8D2IS21"/>
<dbReference type="PANTHER" id="PTHR14066">
    <property type="entry name" value="ATRIAL NATRIURETIC FACTOR PRECURSOR"/>
    <property type="match status" value="1"/>
</dbReference>
<gene>
    <name evidence="13" type="primary">LOC123031064</name>
</gene>
<keyword evidence="14" id="KW-1185">Reference proteome</keyword>
<keyword evidence="12" id="KW-0732">Signal</keyword>
<evidence type="ECO:0000313" key="13">
    <source>
        <dbReference type="Ensembl" id="ENSVKKP00000001225.1"/>
    </source>
</evidence>
<dbReference type="RefSeq" id="XP_044301446.1">
    <property type="nucleotide sequence ID" value="XM_044445511.1"/>
</dbReference>
<name>A0A8D2IS21_VARKO</name>
<dbReference type="KEGG" id="vko:123031064"/>
<reference evidence="13" key="1">
    <citation type="submission" date="2025-08" db="UniProtKB">
        <authorList>
            <consortium name="Ensembl"/>
        </authorList>
    </citation>
    <scope>IDENTIFICATION</scope>
</reference>
<dbReference type="GO" id="GO:0003085">
    <property type="term" value="P:negative regulation of systemic arterial blood pressure"/>
    <property type="evidence" value="ECO:0007669"/>
    <property type="project" value="TreeGrafter"/>
</dbReference>
<dbReference type="GO" id="GO:0005615">
    <property type="term" value="C:extracellular space"/>
    <property type="evidence" value="ECO:0007669"/>
    <property type="project" value="TreeGrafter"/>
</dbReference>
<comment type="similarity">
    <text evidence="2 10">Belongs to the natriuretic peptide family.</text>
</comment>
<dbReference type="PANTHER" id="PTHR14066:SF2">
    <property type="entry name" value="NATRIURETIC PEPTIDES A"/>
    <property type="match status" value="1"/>
</dbReference>
<protein>
    <recommendedName>
        <fullName evidence="3">Natriuretic peptides A</fullName>
    </recommendedName>
</protein>
<feature type="signal peptide" evidence="12">
    <location>
        <begin position="1"/>
        <end position="23"/>
    </location>
</feature>
<dbReference type="GO" id="GO:0097746">
    <property type="term" value="P:blood vessel diameter maintenance"/>
    <property type="evidence" value="ECO:0007669"/>
    <property type="project" value="UniProtKB-KW"/>
</dbReference>
<sequence>MGWTVPLLLALVLVGQPQGRIGAHPITGEELADFKDLLERLEDKLEPGVRDVGPGQVFDEPADEMVENASETSPSWEDGHVPPQREGGYGARLRPEALPAATRDKLRALSTFPRGIQRFSNCFGQRLDRIGAISGMGCGRRRN</sequence>
<evidence type="ECO:0000256" key="5">
    <source>
        <dbReference type="ARBA" id="ARBA00022656"/>
    </source>
</evidence>
<keyword evidence="7 10" id="KW-0838">Vasoactive</keyword>
<feature type="chain" id="PRO_5034125582" description="Natriuretic peptides A" evidence="12">
    <location>
        <begin position="24"/>
        <end position="143"/>
    </location>
</feature>
<dbReference type="GO" id="GO:0090729">
    <property type="term" value="F:toxin activity"/>
    <property type="evidence" value="ECO:0007669"/>
    <property type="project" value="UniProtKB-KW"/>
</dbReference>
<evidence type="ECO:0000256" key="11">
    <source>
        <dbReference type="SAM" id="MobiDB-lite"/>
    </source>
</evidence>
<reference evidence="13" key="2">
    <citation type="submission" date="2025-09" db="UniProtKB">
        <authorList>
            <consortium name="Ensembl"/>
        </authorList>
    </citation>
    <scope>IDENTIFICATION</scope>
</reference>
<dbReference type="InterPro" id="IPR000663">
    <property type="entry name" value="Natr_peptide"/>
</dbReference>
<evidence type="ECO:0000256" key="6">
    <source>
        <dbReference type="ARBA" id="ARBA00022702"/>
    </source>
</evidence>
<evidence type="ECO:0000256" key="1">
    <source>
        <dbReference type="ARBA" id="ARBA00004613"/>
    </source>
</evidence>
<dbReference type="Pfam" id="PF00212">
    <property type="entry name" value="ANP"/>
    <property type="match status" value="1"/>
</dbReference>
<keyword evidence="5" id="KW-0800">Toxin</keyword>
<comment type="subcellular location">
    <subcellularLocation>
        <location evidence="1 10">Secreted</location>
    </subcellularLocation>
</comment>
<evidence type="ECO:0000256" key="2">
    <source>
        <dbReference type="ARBA" id="ARBA00009041"/>
    </source>
</evidence>
<accession>A0A8D2IS21</accession>
<dbReference type="Proteomes" id="UP000694545">
    <property type="component" value="Unplaced"/>
</dbReference>
<keyword evidence="6" id="KW-0372">Hormone</keyword>
<dbReference type="PRINTS" id="PR00711">
    <property type="entry name" value="ANATPEPTIDE"/>
</dbReference>
<dbReference type="GO" id="GO:0007218">
    <property type="term" value="P:neuropeptide signaling pathway"/>
    <property type="evidence" value="ECO:0007669"/>
    <property type="project" value="TreeGrafter"/>
</dbReference>
<dbReference type="OMA" id="GPWDASD"/>
<keyword evidence="8" id="KW-0382">Hypotensive agent</keyword>
<dbReference type="OrthoDB" id="8865096at2759"/>